<reference evidence="3" key="1">
    <citation type="submission" date="2018-06" db="EMBL/GenBank/DDBJ databases">
        <authorList>
            <person name="Zhirakovskaya E."/>
        </authorList>
    </citation>
    <scope>NUCLEOTIDE SEQUENCE</scope>
</reference>
<evidence type="ECO:0000313" key="3">
    <source>
        <dbReference type="EMBL" id="VAX32873.1"/>
    </source>
</evidence>
<dbReference type="GO" id="GO:0030288">
    <property type="term" value="C:outer membrane-bounded periplasmic space"/>
    <property type="evidence" value="ECO:0007669"/>
    <property type="project" value="TreeGrafter"/>
</dbReference>
<dbReference type="EMBL" id="UOGG01000225">
    <property type="protein sequence ID" value="VAX32873.1"/>
    <property type="molecule type" value="Genomic_DNA"/>
</dbReference>
<dbReference type="EC" id="3.5.1.28" evidence="3"/>
<name>A0A3B1D7U3_9ZZZZ</name>
<dbReference type="InterPro" id="IPR002508">
    <property type="entry name" value="MurNAc-LAA_cat"/>
</dbReference>
<dbReference type="SUPFAM" id="SSF48452">
    <property type="entry name" value="TPR-like"/>
    <property type="match status" value="1"/>
</dbReference>
<feature type="domain" description="MurNAc-LAA" evidence="2">
    <location>
        <begin position="442"/>
        <end position="593"/>
    </location>
</feature>
<dbReference type="CDD" id="cd02696">
    <property type="entry name" value="MurNAc-LAA"/>
    <property type="match status" value="1"/>
</dbReference>
<dbReference type="PANTHER" id="PTHR30404">
    <property type="entry name" value="N-ACETYLMURAMOYL-L-ALANINE AMIDASE"/>
    <property type="match status" value="1"/>
</dbReference>
<sequence>MEVLQTVFMKFSHIERTFKMFFDLNKITSCLLIGAILLFGVFTEAEGRESRAQSVEGLYQKAQKSYYSLKSSRKKQAYRHHWMATINKFVAVYENYPSSSYAYKALFNVARLYHQLHGVAKNSNDQERALHFYYKVISEFKAGRLTDDSLFYQGKINFDRKNYSEALGSFENILQNFPRGDQVAKAKKFKQATAPFVKTKVVKSKAIAKARAVSGKAAPVLLGRIDYNQKPDSTQVVIHTGGRAKITHNRLRNPDRVYINFLNTRLDDGVKKDIHVGGDTLERLRISQFDKTTSRLVLEVPKEIKTVISQKGGVTVVDLIAPKKQPVITAKKTAKKEIAVKPEKARFISRSKKARAVVKPVPVSISPGTKRVVRREASLIVVDPGHGGKDNGATSKRGLLEKEVNLKISKRLKKILESRYGYRVILTRTDDTFIPLEGRGGMANENSADLFVSVHVNAAKRLSAHGIETYYLGNANSEQAQETAERENGELVHSVKDNQVQQILASLISTTKINDSAILAGHVQERLHSSIKKKYSSVKNLGVKEGPFFVLHDTNMPSILVEVGFITNSREENRLRKSAYLDRLAASIARGIHEFKKDRGPTI</sequence>
<evidence type="ECO:0000256" key="1">
    <source>
        <dbReference type="ARBA" id="ARBA00022801"/>
    </source>
</evidence>
<dbReference type="Gene3D" id="1.25.40.10">
    <property type="entry name" value="Tetratricopeptide repeat domain"/>
    <property type="match status" value="1"/>
</dbReference>
<dbReference type="InterPro" id="IPR011990">
    <property type="entry name" value="TPR-like_helical_dom_sf"/>
</dbReference>
<keyword evidence="1 3" id="KW-0378">Hydrolase</keyword>
<dbReference type="InterPro" id="IPR021731">
    <property type="entry name" value="AMIN_dom"/>
</dbReference>
<dbReference type="InterPro" id="IPR050695">
    <property type="entry name" value="N-acetylmuramoyl_amidase_3"/>
</dbReference>
<accession>A0A3B1D7U3</accession>
<dbReference type="Gene3D" id="3.40.630.40">
    <property type="entry name" value="Zn-dependent exopeptidases"/>
    <property type="match status" value="1"/>
</dbReference>
<dbReference type="GO" id="GO:0008745">
    <property type="term" value="F:N-acetylmuramoyl-L-alanine amidase activity"/>
    <property type="evidence" value="ECO:0007669"/>
    <property type="project" value="UniProtKB-EC"/>
</dbReference>
<dbReference type="GO" id="GO:0009253">
    <property type="term" value="P:peptidoglycan catabolic process"/>
    <property type="evidence" value="ECO:0007669"/>
    <property type="project" value="InterPro"/>
</dbReference>
<dbReference type="SMART" id="SM00646">
    <property type="entry name" value="Ami_3"/>
    <property type="match status" value="1"/>
</dbReference>
<gene>
    <name evidence="3" type="ORF">MNBD_NITROSPINAE05-641</name>
</gene>
<evidence type="ECO:0000259" key="2">
    <source>
        <dbReference type="SMART" id="SM00646"/>
    </source>
</evidence>
<dbReference type="SUPFAM" id="SSF53187">
    <property type="entry name" value="Zn-dependent exopeptidases"/>
    <property type="match status" value="1"/>
</dbReference>
<dbReference type="Gene3D" id="2.60.40.3500">
    <property type="match status" value="1"/>
</dbReference>
<dbReference type="Pfam" id="PF11741">
    <property type="entry name" value="AMIN"/>
    <property type="match status" value="1"/>
</dbReference>
<protein>
    <submittedName>
        <fullName evidence="3">N-acetylmuramoyl-L-alanine amidase</fullName>
        <ecNumber evidence="3">3.5.1.28</ecNumber>
    </submittedName>
</protein>
<dbReference type="AlphaFoldDB" id="A0A3B1D7U3"/>
<proteinExistence type="predicted"/>
<organism evidence="3">
    <name type="scientific">hydrothermal vent metagenome</name>
    <dbReference type="NCBI Taxonomy" id="652676"/>
    <lineage>
        <taxon>unclassified sequences</taxon>
        <taxon>metagenomes</taxon>
        <taxon>ecological metagenomes</taxon>
    </lineage>
</organism>
<dbReference type="FunFam" id="3.40.630.40:FF:000005">
    <property type="entry name" value="N-acetylmuramoyl-L-alanine amidase (AmiA)"/>
    <property type="match status" value="1"/>
</dbReference>
<dbReference type="PANTHER" id="PTHR30404:SF0">
    <property type="entry name" value="N-ACETYLMURAMOYL-L-ALANINE AMIDASE AMIC"/>
    <property type="match status" value="1"/>
</dbReference>
<dbReference type="Pfam" id="PF01520">
    <property type="entry name" value="Amidase_3"/>
    <property type="match status" value="1"/>
</dbReference>